<dbReference type="EMBL" id="JAINDJ010000007">
    <property type="protein sequence ID" value="KAG9441239.1"/>
    <property type="molecule type" value="Genomic_DNA"/>
</dbReference>
<reference evidence="1 2" key="1">
    <citation type="submission" date="2021-07" db="EMBL/GenBank/DDBJ databases">
        <title>The Aristolochia fimbriata genome: insights into angiosperm evolution, floral development and chemical biosynthesis.</title>
        <authorList>
            <person name="Jiao Y."/>
        </authorList>
    </citation>
    <scope>NUCLEOTIDE SEQUENCE [LARGE SCALE GENOMIC DNA]</scope>
    <source>
        <strain evidence="1">IBCAS-2021</strain>
        <tissue evidence="1">Leaf</tissue>
    </source>
</reference>
<dbReference type="GO" id="GO:0006396">
    <property type="term" value="P:RNA processing"/>
    <property type="evidence" value="ECO:0007669"/>
    <property type="project" value="InterPro"/>
</dbReference>
<protein>
    <submittedName>
        <fullName evidence="1">Uncharacterized protein</fullName>
    </submittedName>
</protein>
<proteinExistence type="predicted"/>
<gene>
    <name evidence="1" type="ORF">H6P81_017093</name>
</gene>
<name>A0AAV7DY58_ARIFI</name>
<comment type="caution">
    <text evidence="1">The sequence shown here is derived from an EMBL/GenBank/DDBJ whole genome shotgun (WGS) entry which is preliminary data.</text>
</comment>
<accession>A0AAV7DY58</accession>
<keyword evidence="2" id="KW-1185">Reference proteome</keyword>
<dbReference type="Gene3D" id="6.20.50.20">
    <property type="match status" value="1"/>
</dbReference>
<dbReference type="Pfam" id="PF04032">
    <property type="entry name" value="Rpr2"/>
    <property type="match status" value="1"/>
</dbReference>
<organism evidence="1 2">
    <name type="scientific">Aristolochia fimbriata</name>
    <name type="common">White veined hardy Dutchman's pipe vine</name>
    <dbReference type="NCBI Taxonomy" id="158543"/>
    <lineage>
        <taxon>Eukaryota</taxon>
        <taxon>Viridiplantae</taxon>
        <taxon>Streptophyta</taxon>
        <taxon>Embryophyta</taxon>
        <taxon>Tracheophyta</taxon>
        <taxon>Spermatophyta</taxon>
        <taxon>Magnoliopsida</taxon>
        <taxon>Magnoliidae</taxon>
        <taxon>Piperales</taxon>
        <taxon>Aristolochiaceae</taxon>
        <taxon>Aristolochia</taxon>
    </lineage>
</organism>
<dbReference type="Proteomes" id="UP000825729">
    <property type="component" value="Unassembled WGS sequence"/>
</dbReference>
<dbReference type="InterPro" id="IPR007175">
    <property type="entry name" value="Rpr2/Snm1/Rpp21"/>
</dbReference>
<dbReference type="AlphaFoldDB" id="A0AAV7DY58"/>
<dbReference type="PANTHER" id="PTHR36072:SF2">
    <property type="entry name" value="OS01G0531000 PROTEIN"/>
    <property type="match status" value="1"/>
</dbReference>
<evidence type="ECO:0000313" key="2">
    <source>
        <dbReference type="Proteomes" id="UP000825729"/>
    </source>
</evidence>
<sequence length="272" mass="29661">MAKKKKAGGIASGFHCTTLREESSGRKEIKGSKDVNSMLKLQHLQKLATWASGEASLPPLGALLGHSLASGGESLGIPLDPSILQCQRCETILQPAYNCTVRIEKVTAKAKRHKKSSNLPQNNVVYTCHFCSHRNLKRGTPRGYMKEIQAARNRTPSESNCSDSGLKIVSSMSETVSGSKLKGSSFEHVESSPVTPMQKTDIMTANMKLKSGQGSTKSTGFLSNATITEQVKENCGSSRRRKRGWSSLKEIAESSEQANKRKLDNLTIPFFM</sequence>
<evidence type="ECO:0000313" key="1">
    <source>
        <dbReference type="EMBL" id="KAG9441239.1"/>
    </source>
</evidence>
<dbReference type="PANTHER" id="PTHR36072">
    <property type="entry name" value="OS01G0541600 PROTEIN"/>
    <property type="match status" value="1"/>
</dbReference>